<dbReference type="Gene3D" id="3.10.450.50">
    <property type="match status" value="1"/>
</dbReference>
<feature type="domain" description="Amidase" evidence="2">
    <location>
        <begin position="145"/>
        <end position="304"/>
    </location>
</feature>
<dbReference type="InterPro" id="IPR020556">
    <property type="entry name" value="Amidase_CS"/>
</dbReference>
<evidence type="ECO:0000313" key="3">
    <source>
        <dbReference type="EMBL" id="RZU31821.1"/>
    </source>
</evidence>
<feature type="region of interest" description="Disordered" evidence="1">
    <location>
        <begin position="218"/>
        <end position="237"/>
    </location>
</feature>
<dbReference type="SUPFAM" id="SSF54427">
    <property type="entry name" value="NTF2-like"/>
    <property type="match status" value="1"/>
</dbReference>
<keyword evidence="3" id="KW-0808">Transferase</keyword>
<dbReference type="InterPro" id="IPR036928">
    <property type="entry name" value="AS_sf"/>
</dbReference>
<keyword evidence="4" id="KW-1185">Reference proteome</keyword>
<dbReference type="SUPFAM" id="SSF75304">
    <property type="entry name" value="Amidase signature (AS) enzymes"/>
    <property type="match status" value="1"/>
</dbReference>
<gene>
    <name evidence="3" type="ORF">BKA19_1503</name>
</gene>
<evidence type="ECO:0000259" key="2">
    <source>
        <dbReference type="Pfam" id="PF01425"/>
    </source>
</evidence>
<evidence type="ECO:0000313" key="4">
    <source>
        <dbReference type="Proteomes" id="UP000292507"/>
    </source>
</evidence>
<dbReference type="Pfam" id="PF11533">
    <property type="entry name" value="AtzH-like"/>
    <property type="match status" value="1"/>
</dbReference>
<proteinExistence type="predicted"/>
<dbReference type="PANTHER" id="PTHR46310">
    <property type="entry name" value="AMIDASE 1"/>
    <property type="match status" value="1"/>
</dbReference>
<dbReference type="AlphaFoldDB" id="A0A4Q7Y6T4"/>
<dbReference type="EMBL" id="SHKV01000001">
    <property type="protein sequence ID" value="RZU31821.1"/>
    <property type="molecule type" value="Genomic_DNA"/>
</dbReference>
<protein>
    <submittedName>
        <fullName evidence="3">Asp-tRNA(Asn)/Glu-tRNA(Gln) amidotransferase A subunit family amidase</fullName>
    </submittedName>
</protein>
<name>A0A4Q7Y6T4_9ACTN</name>
<dbReference type="PANTHER" id="PTHR46310:SF7">
    <property type="entry name" value="AMIDASE 1"/>
    <property type="match status" value="1"/>
</dbReference>
<dbReference type="Pfam" id="PF01425">
    <property type="entry name" value="Amidase"/>
    <property type="match status" value="1"/>
</dbReference>
<comment type="caution">
    <text evidence="3">The sequence shown here is derived from an EMBL/GenBank/DDBJ whole genome shotgun (WGS) entry which is preliminary data.</text>
</comment>
<sequence>MSTPPPPGLLDAFGAYESALLADDVSTLDLLSAPGDGTVRADAEGVLVGHEAIAAVRAARGGAPLRTVVRRHVQVIDAEHALVVAETEPAGGGRGVQTQLWQRFPGESEHGGWKVTAEHVSEPPPAIDARIWRIVGEPLVPPTADGPLTGQTVAVKDLYAVAGHPIGAGNPAWLVGARPEPAHAAVVARLLAAGASLRGIARTDELAYSLGGTNPHYGTPPNPGAPHRIPGGSSSGSASAVALGQATIGLGTDTAGSIRVPAAYQGLYGIRTTHDLVDRTGLVPLAPDFDAVGWLARSAEVLQAVGGVLLPPGSPGGSDELVFVPELVGLADADVEDAVLAWMSARGATSLHAPIGDLEEWREAFQTWQAYQAWESHGGWLRGDLDVLGVDVRSRFAHGATISPDDAERARQVVRRAGARLRDLVGHRVLVLPSAPSVAAPVATGLSLEGRTATVRLTCLAALAGLPAVGIPASTAEGLPVGVCLLAAPGRDRDLLALAAGTVRP</sequence>
<organism evidence="3 4">
    <name type="scientific">Blastococcus saxobsidens</name>
    <dbReference type="NCBI Taxonomy" id="138336"/>
    <lineage>
        <taxon>Bacteria</taxon>
        <taxon>Bacillati</taxon>
        <taxon>Actinomycetota</taxon>
        <taxon>Actinomycetes</taxon>
        <taxon>Geodermatophilales</taxon>
        <taxon>Geodermatophilaceae</taxon>
        <taxon>Blastococcus</taxon>
    </lineage>
</organism>
<dbReference type="Proteomes" id="UP000292507">
    <property type="component" value="Unassembled WGS sequence"/>
</dbReference>
<dbReference type="InterPro" id="IPR024507">
    <property type="entry name" value="AtzH-like"/>
</dbReference>
<dbReference type="Gene3D" id="3.90.1300.10">
    <property type="entry name" value="Amidase signature (AS) domain"/>
    <property type="match status" value="1"/>
</dbReference>
<dbReference type="GO" id="GO:0016740">
    <property type="term" value="F:transferase activity"/>
    <property type="evidence" value="ECO:0007669"/>
    <property type="project" value="UniProtKB-KW"/>
</dbReference>
<dbReference type="OrthoDB" id="5175573at2"/>
<dbReference type="InterPro" id="IPR023631">
    <property type="entry name" value="Amidase_dom"/>
</dbReference>
<dbReference type="InterPro" id="IPR032710">
    <property type="entry name" value="NTF2-like_dom_sf"/>
</dbReference>
<dbReference type="RefSeq" id="WP_104527598.1">
    <property type="nucleotide sequence ID" value="NZ_POQT01000006.1"/>
</dbReference>
<accession>A0A4Q7Y6T4</accession>
<dbReference type="PROSITE" id="PS00571">
    <property type="entry name" value="AMIDASES"/>
    <property type="match status" value="1"/>
</dbReference>
<reference evidence="3 4" key="1">
    <citation type="submission" date="2019-02" db="EMBL/GenBank/DDBJ databases">
        <title>Sequencing the genomes of 1000 actinobacteria strains.</title>
        <authorList>
            <person name="Klenk H.-P."/>
        </authorList>
    </citation>
    <scope>NUCLEOTIDE SEQUENCE [LARGE SCALE GENOMIC DNA]</scope>
    <source>
        <strain evidence="3 4">DSM 44509</strain>
    </source>
</reference>
<evidence type="ECO:0000256" key="1">
    <source>
        <dbReference type="SAM" id="MobiDB-lite"/>
    </source>
</evidence>